<dbReference type="EMBL" id="CP100390">
    <property type="protein sequence ID" value="UZE95216.1"/>
    <property type="molecule type" value="Genomic_DNA"/>
</dbReference>
<organism evidence="5 6">
    <name type="scientific">Alkalimarinus alittae</name>
    <dbReference type="NCBI Taxonomy" id="2961619"/>
    <lineage>
        <taxon>Bacteria</taxon>
        <taxon>Pseudomonadati</taxon>
        <taxon>Pseudomonadota</taxon>
        <taxon>Gammaproteobacteria</taxon>
        <taxon>Alteromonadales</taxon>
        <taxon>Alteromonadaceae</taxon>
        <taxon>Alkalimarinus</taxon>
    </lineage>
</organism>
<sequence>MKLILASASPRRSELLAQIGVRFNVQAVDIDETPLPQEEASSYVLRMAREKVSACVALQQDDSSFSVLGADTSVIVDGEILGKPADFTEAKTMLLKLSGRVHQVMTSVCLVTCHSGINSGEPEINTQLVVTDVTFKSLSEDQIKAYWQSGEPQDKAGSYGIQGFGAVFVERISGSYSAVVGLPLAEVAEMLSLADVMVWDRQG</sequence>
<name>A0ABY6MZE0_9ALTE</name>
<evidence type="ECO:0000313" key="5">
    <source>
        <dbReference type="EMBL" id="UZE95216.1"/>
    </source>
</evidence>
<evidence type="ECO:0000256" key="3">
    <source>
        <dbReference type="ARBA" id="ARBA00023080"/>
    </source>
</evidence>
<keyword evidence="4" id="KW-0963">Cytoplasm</keyword>
<dbReference type="InterPro" id="IPR003697">
    <property type="entry name" value="Maf-like"/>
</dbReference>
<dbReference type="HAMAP" id="MF_00528">
    <property type="entry name" value="Maf"/>
    <property type="match status" value="1"/>
</dbReference>
<accession>A0ABY6MZE0</accession>
<dbReference type="CDD" id="cd00555">
    <property type="entry name" value="Maf"/>
    <property type="match status" value="1"/>
</dbReference>
<comment type="catalytic activity">
    <reaction evidence="4">
        <text>UTP + H2O = UMP + diphosphate + H(+)</text>
        <dbReference type="Rhea" id="RHEA:29395"/>
        <dbReference type="ChEBI" id="CHEBI:15377"/>
        <dbReference type="ChEBI" id="CHEBI:15378"/>
        <dbReference type="ChEBI" id="CHEBI:33019"/>
        <dbReference type="ChEBI" id="CHEBI:46398"/>
        <dbReference type="ChEBI" id="CHEBI:57865"/>
        <dbReference type="EC" id="3.6.1.9"/>
    </reaction>
</comment>
<keyword evidence="6" id="KW-1185">Reference proteome</keyword>
<comment type="subcellular location">
    <subcellularLocation>
        <location evidence="4">Cytoplasm</location>
    </subcellularLocation>
</comment>
<dbReference type="InterPro" id="IPR029001">
    <property type="entry name" value="ITPase-like_fam"/>
</dbReference>
<dbReference type="Gene3D" id="3.90.950.10">
    <property type="match status" value="1"/>
</dbReference>
<comment type="function">
    <text evidence="4">Nucleoside triphosphate pyrophosphatase that hydrolyzes dTTP and UTP. May have a dual role in cell division arrest and in preventing the incorporation of modified nucleotides into cellular nucleic acids.</text>
</comment>
<proteinExistence type="inferred from homology"/>
<feature type="site" description="Important for substrate specificity" evidence="4">
    <location>
        <position position="11"/>
    </location>
</feature>
<dbReference type="Pfam" id="PF02545">
    <property type="entry name" value="Maf"/>
    <property type="match status" value="1"/>
</dbReference>
<comment type="cofactor">
    <cofactor evidence="1 4">
        <name>a divalent metal cation</name>
        <dbReference type="ChEBI" id="CHEBI:60240"/>
    </cofactor>
</comment>
<dbReference type="PIRSF" id="PIRSF006305">
    <property type="entry name" value="Maf"/>
    <property type="match status" value="1"/>
</dbReference>
<keyword evidence="2 4" id="KW-0378">Hydrolase</keyword>
<dbReference type="SUPFAM" id="SSF52972">
    <property type="entry name" value="ITPase-like"/>
    <property type="match status" value="1"/>
</dbReference>
<feature type="site" description="Important for substrate specificity" evidence="4">
    <location>
        <position position="162"/>
    </location>
</feature>
<dbReference type="RefSeq" id="WP_265046705.1">
    <property type="nucleotide sequence ID" value="NZ_CP100390.1"/>
</dbReference>
<evidence type="ECO:0000256" key="4">
    <source>
        <dbReference type="HAMAP-Rule" id="MF_00528"/>
    </source>
</evidence>
<gene>
    <name evidence="5" type="ORF">NKI27_14240</name>
</gene>
<evidence type="ECO:0000313" key="6">
    <source>
        <dbReference type="Proteomes" id="UP001163739"/>
    </source>
</evidence>
<reference evidence="5" key="1">
    <citation type="submission" date="2022-06" db="EMBL/GenBank/DDBJ databases">
        <title>Alkalimarinus sp. nov., isolated from gut of a Alitta virens.</title>
        <authorList>
            <person name="Yang A.I."/>
            <person name="Shin N.-R."/>
        </authorList>
    </citation>
    <scope>NUCLEOTIDE SEQUENCE</scope>
    <source>
        <strain evidence="5">A2M4</strain>
    </source>
</reference>
<dbReference type="EC" id="3.6.1.9" evidence="4"/>
<keyword evidence="3 4" id="KW-0546">Nucleotide metabolism</keyword>
<feature type="active site" description="Proton acceptor" evidence="4">
    <location>
        <position position="71"/>
    </location>
</feature>
<feature type="site" description="Important for substrate specificity" evidence="4">
    <location>
        <position position="72"/>
    </location>
</feature>
<comment type="similarity">
    <text evidence="4">Belongs to the Maf family. YhdE subfamily.</text>
</comment>
<dbReference type="Proteomes" id="UP001163739">
    <property type="component" value="Chromosome"/>
</dbReference>
<evidence type="ECO:0000256" key="1">
    <source>
        <dbReference type="ARBA" id="ARBA00001968"/>
    </source>
</evidence>
<dbReference type="NCBIfam" id="TIGR00172">
    <property type="entry name" value="maf"/>
    <property type="match status" value="1"/>
</dbReference>
<comment type="caution">
    <text evidence="4">Lacks conserved residue(s) required for the propagation of feature annotation.</text>
</comment>
<evidence type="ECO:0000256" key="2">
    <source>
        <dbReference type="ARBA" id="ARBA00022801"/>
    </source>
</evidence>
<dbReference type="PANTHER" id="PTHR43213:SF5">
    <property type="entry name" value="BIFUNCTIONAL DTTP_UTP PYROPHOSPHATASE_METHYLTRANSFERASE PROTEIN-RELATED"/>
    <property type="match status" value="1"/>
</dbReference>
<protein>
    <recommendedName>
        <fullName evidence="4">dTTP/UTP pyrophosphatase</fullName>
        <shortName evidence="4">dTTPase/UTPase</shortName>
        <ecNumber evidence="4">3.6.1.9</ecNumber>
    </recommendedName>
    <alternativeName>
        <fullName evidence="4">Nucleoside triphosphate pyrophosphatase</fullName>
    </alternativeName>
    <alternativeName>
        <fullName evidence="4">Nucleotide pyrophosphatase</fullName>
        <shortName evidence="4">Nucleotide PPase</shortName>
    </alternativeName>
</protein>
<comment type="catalytic activity">
    <reaction evidence="4">
        <text>dTTP + H2O = dTMP + diphosphate + H(+)</text>
        <dbReference type="Rhea" id="RHEA:28534"/>
        <dbReference type="ChEBI" id="CHEBI:15377"/>
        <dbReference type="ChEBI" id="CHEBI:15378"/>
        <dbReference type="ChEBI" id="CHEBI:33019"/>
        <dbReference type="ChEBI" id="CHEBI:37568"/>
        <dbReference type="ChEBI" id="CHEBI:63528"/>
        <dbReference type="EC" id="3.6.1.9"/>
    </reaction>
</comment>
<dbReference type="PANTHER" id="PTHR43213">
    <property type="entry name" value="BIFUNCTIONAL DTTP/UTP PYROPHOSPHATASE/METHYLTRANSFERASE PROTEIN-RELATED"/>
    <property type="match status" value="1"/>
</dbReference>